<feature type="region of interest" description="Disordered" evidence="2">
    <location>
        <begin position="591"/>
        <end position="632"/>
    </location>
</feature>
<feature type="transmembrane region" description="Helical" evidence="3">
    <location>
        <begin position="649"/>
        <end position="669"/>
    </location>
</feature>
<dbReference type="Pfam" id="PF12349">
    <property type="entry name" value="Sterol-sensing"/>
    <property type="match status" value="1"/>
</dbReference>
<dbReference type="EMBL" id="BRXW01000036">
    <property type="protein sequence ID" value="GMI01721.1"/>
    <property type="molecule type" value="Genomic_DNA"/>
</dbReference>
<feature type="transmembrane region" description="Helical" evidence="3">
    <location>
        <begin position="449"/>
        <end position="470"/>
    </location>
</feature>
<dbReference type="OrthoDB" id="6510177at2759"/>
<dbReference type="InterPro" id="IPR053958">
    <property type="entry name" value="HMGCR/SNAP/NPC1-like_SSD"/>
</dbReference>
<dbReference type="AlphaFoldDB" id="A0A9W7F499"/>
<feature type="transmembrane region" description="Helical" evidence="3">
    <location>
        <begin position="899"/>
        <end position="919"/>
    </location>
</feature>
<feature type="transmembrane region" description="Helical" evidence="3">
    <location>
        <begin position="403"/>
        <end position="428"/>
    </location>
</feature>
<dbReference type="PANTHER" id="PTHR10796">
    <property type="entry name" value="PATCHED-RELATED"/>
    <property type="match status" value="1"/>
</dbReference>
<organism evidence="5 6">
    <name type="scientific">Triparma laevis f. longispina</name>
    <dbReference type="NCBI Taxonomy" id="1714387"/>
    <lineage>
        <taxon>Eukaryota</taxon>
        <taxon>Sar</taxon>
        <taxon>Stramenopiles</taxon>
        <taxon>Ochrophyta</taxon>
        <taxon>Bolidophyceae</taxon>
        <taxon>Parmales</taxon>
        <taxon>Triparmaceae</taxon>
        <taxon>Triparma</taxon>
    </lineage>
</organism>
<dbReference type="InterPro" id="IPR000731">
    <property type="entry name" value="SSD"/>
</dbReference>
<feature type="compositionally biased region" description="Low complexity" evidence="2">
    <location>
        <begin position="559"/>
        <end position="571"/>
    </location>
</feature>
<comment type="caution">
    <text evidence="5">The sequence shown here is derived from an EMBL/GenBank/DDBJ whole genome shotgun (WGS) entry which is preliminary data.</text>
</comment>
<dbReference type="GO" id="GO:0016020">
    <property type="term" value="C:membrane"/>
    <property type="evidence" value="ECO:0007669"/>
    <property type="project" value="TreeGrafter"/>
</dbReference>
<comment type="similarity">
    <text evidence="1">Belongs to the patched family.</text>
</comment>
<gene>
    <name evidence="5" type="ORF">TrLO_g11132</name>
</gene>
<feature type="transmembrane region" description="Helical" evidence="3">
    <location>
        <begin position="377"/>
        <end position="397"/>
    </location>
</feature>
<dbReference type="PROSITE" id="PS50156">
    <property type="entry name" value="SSD"/>
    <property type="match status" value="1"/>
</dbReference>
<proteinExistence type="inferred from homology"/>
<evidence type="ECO:0000313" key="5">
    <source>
        <dbReference type="EMBL" id="GMI01721.1"/>
    </source>
</evidence>
<reference evidence="6" key="1">
    <citation type="journal article" date="2023" name="Commun. Biol.">
        <title>Genome analysis of Parmales, the sister group of diatoms, reveals the evolutionary specialization of diatoms from phago-mixotrophs to photoautotrophs.</title>
        <authorList>
            <person name="Ban H."/>
            <person name="Sato S."/>
            <person name="Yoshikawa S."/>
            <person name="Yamada K."/>
            <person name="Nakamura Y."/>
            <person name="Ichinomiya M."/>
            <person name="Sato N."/>
            <person name="Blanc-Mathieu R."/>
            <person name="Endo H."/>
            <person name="Kuwata A."/>
            <person name="Ogata H."/>
        </authorList>
    </citation>
    <scope>NUCLEOTIDE SEQUENCE [LARGE SCALE GENOMIC DNA]</scope>
    <source>
        <strain evidence="6">NIES 3700</strain>
    </source>
</reference>
<evidence type="ECO:0000313" key="6">
    <source>
        <dbReference type="Proteomes" id="UP001165122"/>
    </source>
</evidence>
<keyword evidence="3" id="KW-1133">Transmembrane helix</keyword>
<feature type="region of interest" description="Disordered" evidence="2">
    <location>
        <begin position="550"/>
        <end position="578"/>
    </location>
</feature>
<keyword evidence="3" id="KW-0472">Membrane</keyword>
<sequence length="1088" mass="122526">MPPASSALERVSHFINDKMEGFFGEIGYIVAGRPKVTLTMSVVFALISCFGFSKFLMLTDPEVLFSPHDAQVKQDRRWDDWFWSIPTGVPEGRRESIIPDDIINNEVLEKESRKVEKIQNKRYTSLEAYGFDSNSGWDDFEENVRVLESFSGQREEATRYESPLRHLSEWNEEHPDTPDADEICERDNFMFYRPPSTATSVNFLDSDLKYIRVAMQILINAANEFPQYICWRNNKPYMEGGAGSCWDWSVEVFDADPDPKQTFTDCYRQDIGLQTLFTSGVEKDPNSGELFSVGGLFFSGKWLATEFEVVDIDNWFLKQGDEEMETAVISWAAINSGIYGALIHDMPYMAAPITILILYVGHVFYRKNNDSHMSLAIAGIVNVFMAVAAGIGLTLWTGTEFTAMHICAVYITLGIGIDDAFIITAAVYDTDKELGKYGEAEIKRRVKQGLSRCGPSILLTSLTDFCAFMSNANSNIFAISNFSKVAGTMVLIDFVFQISFFVACLVLDMRRQEDNRYDLLCCFKRPKAIGGAELAPEGFIEGERNRKVSDYEMHKDANGRSVSSESMSSIGSGDGGGGAADRLRANSFTPFFGNGSNNSPRNELVSSPTNNGNGEFWTEGSSNAPPHPLSKFTSEKSYSKKIMSSVSDVVLHPWGKIGVLIVTALGIMIGFWGSSYLSITYSAFLMVPNDSYVHRGREIMHDYFPWIMEENWVCVQLQAKNIDYSAYQKELLEIEELACDQSSRDQCFTWYKPFRLYVQAKYSSDPDKLQEIFDENEYLRRDYFYDELEEFSHDHTIGGASAAWQFLRWESKEQLIGSRTCFMWSREYNVPVEIQWMIKIREAAWNISPELEPRIYTRYFFSIEPLSTIVPDTMKNFAFISSVVVIVCLVVLANVRATLLVLLSVMTIEIIVLGSLHFFDLQFNQMTSIMLIVGVGLCVDFSAHSAHAFLHSKKGSGHEKARDALETVGISIWNGAFSSILAMLPMCICKSYFVLTWWRVISLVISLGIFYGLCVVPVLLTIFDDEEEDMSDWTILEPEAEGDDWGGLGSGGEVNSEGVELSLVGGSKKGGKGKQSLMHSVDEEDEEE</sequence>
<feature type="domain" description="SSD" evidence="4">
    <location>
        <begin position="345"/>
        <end position="507"/>
    </location>
</feature>
<feature type="transmembrane region" description="Helical" evidence="3">
    <location>
        <begin position="1000"/>
        <end position="1023"/>
    </location>
</feature>
<feature type="transmembrane region" description="Helical" evidence="3">
    <location>
        <begin position="876"/>
        <end position="893"/>
    </location>
</feature>
<feature type="transmembrane region" description="Helical" evidence="3">
    <location>
        <begin position="485"/>
        <end position="507"/>
    </location>
</feature>
<evidence type="ECO:0000256" key="3">
    <source>
        <dbReference type="SAM" id="Phobius"/>
    </source>
</evidence>
<evidence type="ECO:0000256" key="2">
    <source>
        <dbReference type="SAM" id="MobiDB-lite"/>
    </source>
</evidence>
<name>A0A9W7F499_9STRA</name>
<evidence type="ECO:0000256" key="1">
    <source>
        <dbReference type="ARBA" id="ARBA00005585"/>
    </source>
</evidence>
<dbReference type="SUPFAM" id="SSF82866">
    <property type="entry name" value="Multidrug efflux transporter AcrB transmembrane domain"/>
    <property type="match status" value="2"/>
</dbReference>
<dbReference type="Gene3D" id="1.20.1640.10">
    <property type="entry name" value="Multidrug efflux transporter AcrB transmembrane domain"/>
    <property type="match status" value="2"/>
</dbReference>
<feature type="transmembrane region" description="Helical" evidence="3">
    <location>
        <begin position="931"/>
        <end position="950"/>
    </location>
</feature>
<keyword evidence="3" id="KW-0812">Transmembrane</keyword>
<dbReference type="InterPro" id="IPR051697">
    <property type="entry name" value="Patched_domain-protein"/>
</dbReference>
<feature type="compositionally biased region" description="Polar residues" evidence="2">
    <location>
        <begin position="591"/>
        <end position="624"/>
    </location>
</feature>
<dbReference type="PANTHER" id="PTHR10796:SF92">
    <property type="entry name" value="PATCHED-RELATED, ISOFORM A"/>
    <property type="match status" value="1"/>
</dbReference>
<keyword evidence="6" id="KW-1185">Reference proteome</keyword>
<dbReference type="Proteomes" id="UP001165122">
    <property type="component" value="Unassembled WGS sequence"/>
</dbReference>
<feature type="region of interest" description="Disordered" evidence="2">
    <location>
        <begin position="1063"/>
        <end position="1088"/>
    </location>
</feature>
<feature type="transmembrane region" description="Helical" evidence="3">
    <location>
        <begin position="970"/>
        <end position="988"/>
    </location>
</feature>
<protein>
    <recommendedName>
        <fullName evidence="4">SSD domain-containing protein</fullName>
    </recommendedName>
</protein>
<feature type="transmembrane region" description="Helical" evidence="3">
    <location>
        <begin position="346"/>
        <end position="365"/>
    </location>
</feature>
<accession>A0A9W7F499</accession>
<evidence type="ECO:0000259" key="4">
    <source>
        <dbReference type="PROSITE" id="PS50156"/>
    </source>
</evidence>